<dbReference type="Proteomes" id="UP000198959">
    <property type="component" value="Unassembled WGS sequence"/>
</dbReference>
<dbReference type="EMBL" id="FMHW01000002">
    <property type="protein sequence ID" value="SCL23924.1"/>
    <property type="molecule type" value="Genomic_DNA"/>
</dbReference>
<evidence type="ECO:0000313" key="2">
    <source>
        <dbReference type="Proteomes" id="UP000198959"/>
    </source>
</evidence>
<proteinExistence type="predicted"/>
<gene>
    <name evidence="1" type="ORF">GA0074692_1673</name>
</gene>
<dbReference type="AlphaFoldDB" id="A0A1C6S3U5"/>
<protein>
    <recommendedName>
        <fullName evidence="3">DUF3626 domain-containing protein</fullName>
    </recommendedName>
</protein>
<dbReference type="RefSeq" id="WP_245730231.1">
    <property type="nucleotide sequence ID" value="NZ_FMHW01000002.1"/>
</dbReference>
<dbReference type="STRING" id="145854.GA0074692_1673"/>
<organism evidence="1 2">
    <name type="scientific">Micromonospora pallida</name>
    <dbReference type="NCBI Taxonomy" id="145854"/>
    <lineage>
        <taxon>Bacteria</taxon>
        <taxon>Bacillati</taxon>
        <taxon>Actinomycetota</taxon>
        <taxon>Actinomycetes</taxon>
        <taxon>Micromonosporales</taxon>
        <taxon>Micromonosporaceae</taxon>
        <taxon>Micromonospora</taxon>
    </lineage>
</organism>
<evidence type="ECO:0000313" key="1">
    <source>
        <dbReference type="EMBL" id="SCL23924.1"/>
    </source>
</evidence>
<keyword evidence="2" id="KW-1185">Reference proteome</keyword>
<name>A0A1C6S3U5_9ACTN</name>
<reference evidence="2" key="1">
    <citation type="submission" date="2016-06" db="EMBL/GenBank/DDBJ databases">
        <authorList>
            <person name="Varghese N."/>
            <person name="Submissions Spin"/>
        </authorList>
    </citation>
    <scope>NUCLEOTIDE SEQUENCE [LARGE SCALE GENOMIC DNA]</scope>
    <source>
        <strain evidence="2">DSM 43817</strain>
    </source>
</reference>
<accession>A0A1C6S3U5</accession>
<dbReference type="InterPro" id="IPR022074">
    <property type="entry name" value="DUF3626"/>
</dbReference>
<dbReference type="Pfam" id="PF12294">
    <property type="entry name" value="DUF3626"/>
    <property type="match status" value="1"/>
</dbReference>
<evidence type="ECO:0008006" key="3">
    <source>
        <dbReference type="Google" id="ProtNLM"/>
    </source>
</evidence>
<sequence length="374" mass="39638">MDASSQMAEAPTGPALTRAQRAALAHVRAVARRGRLAALASITATLAGCGVLHDPAQVTGAIATGGRLTLNFHPDRLLADGRTVAVALAEEGVYRSQFETGISNGGLFAYPGGERDRWEEVLFGGAYQAAGVRLAERPVYGGLDLLGHPEGTCPRFGSCHLRLRPTVLARATLCFGDSHLGPTVVGTTDVFEPMLAAMLRATQEVGTCLGVPGLDAATLVRTLLARRHGAGWTAGEPTRSLDDYVEAQVHGGVRLGRDVEALVADPSFRGTACGAVLADLARRYGFPLYWHHGFALPVDRVDPEFRGPAIPPLAARVLAEFGRPGARIDAALIGRAAASLVTEPARWADRGPAADTRQHLKQLWHVLVRYGEAF</sequence>